<dbReference type="EMBL" id="DXIJ01000069">
    <property type="protein sequence ID" value="HIV85875.1"/>
    <property type="molecule type" value="Genomic_DNA"/>
</dbReference>
<feature type="region of interest" description="Disordered" evidence="2">
    <location>
        <begin position="73"/>
        <end position="94"/>
    </location>
</feature>
<dbReference type="Pfam" id="PF04025">
    <property type="entry name" value="RemA-like"/>
    <property type="match status" value="1"/>
</dbReference>
<dbReference type="PANTHER" id="PTHR38449">
    <property type="entry name" value="REGULATORY PROTEIN TM_1690-RELATED"/>
    <property type="match status" value="1"/>
</dbReference>
<evidence type="ECO:0000256" key="1">
    <source>
        <dbReference type="HAMAP-Rule" id="MF_01503"/>
    </source>
</evidence>
<evidence type="ECO:0000313" key="3">
    <source>
        <dbReference type="EMBL" id="HIV85875.1"/>
    </source>
</evidence>
<organism evidence="3 4">
    <name type="scientific">Candidatus Monoglobus merdigallinarum</name>
    <dbReference type="NCBI Taxonomy" id="2838698"/>
    <lineage>
        <taxon>Bacteria</taxon>
        <taxon>Bacillati</taxon>
        <taxon>Bacillota</taxon>
        <taxon>Clostridia</taxon>
        <taxon>Monoglobales</taxon>
        <taxon>Monoglobaceae</taxon>
        <taxon>Monoglobus</taxon>
    </lineage>
</organism>
<evidence type="ECO:0000256" key="2">
    <source>
        <dbReference type="SAM" id="MobiDB-lite"/>
    </source>
</evidence>
<reference evidence="3" key="2">
    <citation type="submission" date="2021-04" db="EMBL/GenBank/DDBJ databases">
        <authorList>
            <person name="Gilroy R."/>
        </authorList>
    </citation>
    <scope>NUCLEOTIDE SEQUENCE</scope>
    <source>
        <strain evidence="3">5790</strain>
    </source>
</reference>
<protein>
    <recommendedName>
        <fullName evidence="1">Putative regulatory protein H9900_03590</fullName>
    </recommendedName>
</protein>
<dbReference type="PANTHER" id="PTHR38449:SF1">
    <property type="entry name" value="REGULATORY PROTEIN SSL2874-RELATED"/>
    <property type="match status" value="1"/>
</dbReference>
<comment type="similarity">
    <text evidence="1">Belongs to the RemA family.</text>
</comment>
<dbReference type="Proteomes" id="UP000824162">
    <property type="component" value="Unassembled WGS sequence"/>
</dbReference>
<gene>
    <name evidence="3" type="ORF">H9900_03590</name>
</gene>
<dbReference type="InterPro" id="IPR007169">
    <property type="entry name" value="RemA-like"/>
</dbReference>
<proteinExistence type="inferred from homology"/>
<dbReference type="AlphaFoldDB" id="A0A9D1TLK0"/>
<feature type="compositionally biased region" description="Acidic residues" evidence="2">
    <location>
        <begin position="82"/>
        <end position="94"/>
    </location>
</feature>
<accession>A0A9D1TLK0</accession>
<dbReference type="NCBIfam" id="NF003315">
    <property type="entry name" value="PRK04323.1"/>
    <property type="match status" value="1"/>
</dbReference>
<dbReference type="HAMAP" id="MF_01503">
    <property type="entry name" value="RemA"/>
    <property type="match status" value="1"/>
</dbReference>
<comment type="caution">
    <text evidence="3">The sequence shown here is derived from an EMBL/GenBank/DDBJ whole genome shotgun (WGS) entry which is preliminary data.</text>
</comment>
<name>A0A9D1TLK0_9FIRM</name>
<sequence>MKLINVGFGNIVSGSRVIAIVSPDSAPIKRIIQEAKDSGRVIDATCGRRTRSVIVMDSDHIVLSAIQTETIAGRAEPKSGDEEAIEYEGGDGNE</sequence>
<reference evidence="3" key="1">
    <citation type="journal article" date="2021" name="PeerJ">
        <title>Extensive microbial diversity within the chicken gut microbiome revealed by metagenomics and culture.</title>
        <authorList>
            <person name="Gilroy R."/>
            <person name="Ravi A."/>
            <person name="Getino M."/>
            <person name="Pursley I."/>
            <person name="Horton D.L."/>
            <person name="Alikhan N.F."/>
            <person name="Baker D."/>
            <person name="Gharbi K."/>
            <person name="Hall N."/>
            <person name="Watson M."/>
            <person name="Adriaenssens E.M."/>
            <person name="Foster-Nyarko E."/>
            <person name="Jarju S."/>
            <person name="Secka A."/>
            <person name="Antonio M."/>
            <person name="Oren A."/>
            <person name="Chaudhuri R.R."/>
            <person name="La Ragione R."/>
            <person name="Hildebrand F."/>
            <person name="Pallen M.J."/>
        </authorList>
    </citation>
    <scope>NUCLEOTIDE SEQUENCE</scope>
    <source>
        <strain evidence="3">5790</strain>
    </source>
</reference>
<evidence type="ECO:0000313" key="4">
    <source>
        <dbReference type="Proteomes" id="UP000824162"/>
    </source>
</evidence>